<keyword evidence="1" id="KW-0732">Signal</keyword>
<feature type="chain" id="PRO_5046498590" description="Tat pathway signal sequence domain protein" evidence="1">
    <location>
        <begin position="25"/>
        <end position="256"/>
    </location>
</feature>
<evidence type="ECO:0000313" key="3">
    <source>
        <dbReference type="Proteomes" id="UP001501265"/>
    </source>
</evidence>
<reference evidence="3" key="1">
    <citation type="journal article" date="2019" name="Int. J. Syst. Evol. Microbiol.">
        <title>The Global Catalogue of Microorganisms (GCM) 10K type strain sequencing project: providing services to taxonomists for standard genome sequencing and annotation.</title>
        <authorList>
            <consortium name="The Broad Institute Genomics Platform"/>
            <consortium name="The Broad Institute Genome Sequencing Center for Infectious Disease"/>
            <person name="Wu L."/>
            <person name="Ma J."/>
        </authorList>
    </citation>
    <scope>NUCLEOTIDE SEQUENCE [LARGE SCALE GENOMIC DNA]</scope>
    <source>
        <strain evidence="3">JCM 18081</strain>
    </source>
</reference>
<comment type="caution">
    <text evidence="2">The sequence shown here is derived from an EMBL/GenBank/DDBJ whole genome shotgun (WGS) entry which is preliminary data.</text>
</comment>
<sequence length="256" mass="28419">MAEWNRRRVLLSGAAAAVAAGAGAQGAAAAAREGGGYPPVPGMRGDRRANEFWYAYEQRFAYVLTQEVKDAYTALDQVAGGSDLTVLERYEESRANGTYPGAYRSVMAPARDALAVLSRLQFELIDTYYRVRPALLPWAFVRLGDGSLYDPRMPDPNKVHMMNNGPGGEPTRSWHFWHAVIRAATLLDVSARRWTELDPLIGLGWATQSLMRPAADRNNPPTPRHAGERLVRSWQARTARQMDAAFDAFPYPARLL</sequence>
<dbReference type="Proteomes" id="UP001501265">
    <property type="component" value="Unassembled WGS sequence"/>
</dbReference>
<evidence type="ECO:0000256" key="1">
    <source>
        <dbReference type="SAM" id="SignalP"/>
    </source>
</evidence>
<dbReference type="EMBL" id="BAABIG010000025">
    <property type="protein sequence ID" value="GAA4800228.1"/>
    <property type="molecule type" value="Genomic_DNA"/>
</dbReference>
<feature type="signal peptide" evidence="1">
    <location>
        <begin position="1"/>
        <end position="24"/>
    </location>
</feature>
<protein>
    <recommendedName>
        <fullName evidence="4">Tat pathway signal sequence domain protein</fullName>
    </recommendedName>
</protein>
<dbReference type="RefSeq" id="WP_345620151.1">
    <property type="nucleotide sequence ID" value="NZ_BAABIG010000025.1"/>
</dbReference>
<proteinExistence type="predicted"/>
<keyword evidence="3" id="KW-1185">Reference proteome</keyword>
<dbReference type="PROSITE" id="PS51318">
    <property type="entry name" value="TAT"/>
    <property type="match status" value="1"/>
</dbReference>
<evidence type="ECO:0000313" key="2">
    <source>
        <dbReference type="EMBL" id="GAA4800228.1"/>
    </source>
</evidence>
<organism evidence="2 3">
    <name type="scientific">Streptomyces ziwulingensis</name>
    <dbReference type="NCBI Taxonomy" id="1045501"/>
    <lineage>
        <taxon>Bacteria</taxon>
        <taxon>Bacillati</taxon>
        <taxon>Actinomycetota</taxon>
        <taxon>Actinomycetes</taxon>
        <taxon>Kitasatosporales</taxon>
        <taxon>Streptomycetaceae</taxon>
        <taxon>Streptomyces</taxon>
    </lineage>
</organism>
<name>A0ABP9BVF6_9ACTN</name>
<accession>A0ABP9BVF6</accession>
<evidence type="ECO:0008006" key="4">
    <source>
        <dbReference type="Google" id="ProtNLM"/>
    </source>
</evidence>
<gene>
    <name evidence="2" type="ORF">GCM10023220_30770</name>
</gene>
<dbReference type="InterPro" id="IPR006311">
    <property type="entry name" value="TAT_signal"/>
</dbReference>